<evidence type="ECO:0008006" key="4">
    <source>
        <dbReference type="Google" id="ProtNLM"/>
    </source>
</evidence>
<keyword evidence="1" id="KW-0732">Signal</keyword>
<gene>
    <name evidence="2" type="ORF">BDY21DRAFT_334064</name>
</gene>
<feature type="signal peptide" evidence="1">
    <location>
        <begin position="1"/>
        <end position="21"/>
    </location>
</feature>
<evidence type="ECO:0000313" key="2">
    <source>
        <dbReference type="EMBL" id="KAF2461019.1"/>
    </source>
</evidence>
<reference evidence="2" key="1">
    <citation type="journal article" date="2020" name="Stud. Mycol.">
        <title>101 Dothideomycetes genomes: a test case for predicting lifestyles and emergence of pathogens.</title>
        <authorList>
            <person name="Haridas S."/>
            <person name="Albert R."/>
            <person name="Binder M."/>
            <person name="Bloem J."/>
            <person name="Labutti K."/>
            <person name="Salamov A."/>
            <person name="Andreopoulos B."/>
            <person name="Baker S."/>
            <person name="Barry K."/>
            <person name="Bills G."/>
            <person name="Bluhm B."/>
            <person name="Cannon C."/>
            <person name="Castanera R."/>
            <person name="Culley D."/>
            <person name="Daum C."/>
            <person name="Ezra D."/>
            <person name="Gonzalez J."/>
            <person name="Henrissat B."/>
            <person name="Kuo A."/>
            <person name="Liang C."/>
            <person name="Lipzen A."/>
            <person name="Lutzoni F."/>
            <person name="Magnuson J."/>
            <person name="Mondo S."/>
            <person name="Nolan M."/>
            <person name="Ohm R."/>
            <person name="Pangilinan J."/>
            <person name="Park H.-J."/>
            <person name="Ramirez L."/>
            <person name="Alfaro M."/>
            <person name="Sun H."/>
            <person name="Tritt A."/>
            <person name="Yoshinaga Y."/>
            <person name="Zwiers L.-H."/>
            <person name="Turgeon B."/>
            <person name="Goodwin S."/>
            <person name="Spatafora J."/>
            <person name="Crous P."/>
            <person name="Grigoriev I."/>
        </authorList>
    </citation>
    <scope>NUCLEOTIDE SEQUENCE</scope>
    <source>
        <strain evidence="2">ATCC 16933</strain>
    </source>
</reference>
<proteinExistence type="predicted"/>
<dbReference type="Proteomes" id="UP000799766">
    <property type="component" value="Unassembled WGS sequence"/>
</dbReference>
<evidence type="ECO:0000256" key="1">
    <source>
        <dbReference type="SAM" id="SignalP"/>
    </source>
</evidence>
<sequence length="91" mass="10225">MLLLFLFLFVFFFLFSTFVPSWRGCGGLAVCPPRAPAGPGFALRVGLGARVNTEVLRTWKGVGRVVWGKGQFPMREASRTYGGWYVCRYRA</sequence>
<dbReference type="EMBL" id="MU001672">
    <property type="protein sequence ID" value="KAF2461019.1"/>
    <property type="molecule type" value="Genomic_DNA"/>
</dbReference>
<organism evidence="2 3">
    <name type="scientific">Lineolata rhizophorae</name>
    <dbReference type="NCBI Taxonomy" id="578093"/>
    <lineage>
        <taxon>Eukaryota</taxon>
        <taxon>Fungi</taxon>
        <taxon>Dikarya</taxon>
        <taxon>Ascomycota</taxon>
        <taxon>Pezizomycotina</taxon>
        <taxon>Dothideomycetes</taxon>
        <taxon>Dothideomycetes incertae sedis</taxon>
        <taxon>Lineolatales</taxon>
        <taxon>Lineolataceae</taxon>
        <taxon>Lineolata</taxon>
    </lineage>
</organism>
<protein>
    <recommendedName>
        <fullName evidence="4">Secreted protein</fullName>
    </recommendedName>
</protein>
<keyword evidence="3" id="KW-1185">Reference proteome</keyword>
<feature type="chain" id="PRO_5025570601" description="Secreted protein" evidence="1">
    <location>
        <begin position="22"/>
        <end position="91"/>
    </location>
</feature>
<evidence type="ECO:0000313" key="3">
    <source>
        <dbReference type="Proteomes" id="UP000799766"/>
    </source>
</evidence>
<name>A0A6A6PAZ3_9PEZI</name>
<accession>A0A6A6PAZ3</accession>
<dbReference type="AlphaFoldDB" id="A0A6A6PAZ3"/>